<dbReference type="EMBL" id="CAJNIZ010047804">
    <property type="protein sequence ID" value="CAE7776156.1"/>
    <property type="molecule type" value="Genomic_DNA"/>
</dbReference>
<keyword evidence="1" id="KW-0812">Transmembrane</keyword>
<feature type="transmembrane region" description="Helical" evidence="1">
    <location>
        <begin position="67"/>
        <end position="86"/>
    </location>
</feature>
<keyword evidence="1" id="KW-0472">Membrane</keyword>
<name>A0A812YHR9_SYMPI</name>
<reference evidence="2" key="1">
    <citation type="submission" date="2021-02" db="EMBL/GenBank/DDBJ databases">
        <authorList>
            <person name="Dougan E. K."/>
            <person name="Rhodes N."/>
            <person name="Thang M."/>
            <person name="Chan C."/>
        </authorList>
    </citation>
    <scope>NUCLEOTIDE SEQUENCE</scope>
</reference>
<protein>
    <submittedName>
        <fullName evidence="2">Uncharacterized protein</fullName>
    </submittedName>
</protein>
<dbReference type="AlphaFoldDB" id="A0A812YHR9"/>
<evidence type="ECO:0000313" key="2">
    <source>
        <dbReference type="EMBL" id="CAE7776156.1"/>
    </source>
</evidence>
<evidence type="ECO:0000313" key="3">
    <source>
        <dbReference type="Proteomes" id="UP000649617"/>
    </source>
</evidence>
<evidence type="ECO:0000256" key="1">
    <source>
        <dbReference type="SAM" id="Phobius"/>
    </source>
</evidence>
<accession>A0A812YHR9</accession>
<keyword evidence="1" id="KW-1133">Transmembrane helix</keyword>
<feature type="non-terminal residue" evidence="2">
    <location>
        <position position="1"/>
    </location>
</feature>
<keyword evidence="3" id="KW-1185">Reference proteome</keyword>
<proteinExistence type="predicted"/>
<feature type="non-terminal residue" evidence="2">
    <location>
        <position position="103"/>
    </location>
</feature>
<dbReference type="Proteomes" id="UP000649617">
    <property type="component" value="Unassembled WGS sequence"/>
</dbReference>
<gene>
    <name evidence="2" type="ORF">SPIL2461_LOCUS22985</name>
</gene>
<sequence length="103" mass="11021">VAAVAVAVPTVWCAALLTLHIKHDVPSFESVRSGAGELQREGFWGTLPSAWDHPEPNYLVSGVVGEFWSVLTTIPVAGALLLYLGLRFGYGSKVMAIYALTCC</sequence>
<comment type="caution">
    <text evidence="2">The sequence shown here is derived from an EMBL/GenBank/DDBJ whole genome shotgun (WGS) entry which is preliminary data.</text>
</comment>
<dbReference type="OrthoDB" id="433839at2759"/>
<organism evidence="2 3">
    <name type="scientific">Symbiodinium pilosum</name>
    <name type="common">Dinoflagellate</name>
    <dbReference type="NCBI Taxonomy" id="2952"/>
    <lineage>
        <taxon>Eukaryota</taxon>
        <taxon>Sar</taxon>
        <taxon>Alveolata</taxon>
        <taxon>Dinophyceae</taxon>
        <taxon>Suessiales</taxon>
        <taxon>Symbiodiniaceae</taxon>
        <taxon>Symbiodinium</taxon>
    </lineage>
</organism>